<sequence length="165" mass="18731">MNDKRSPASNSRDPQQIRERLVWRAAVVMLLAITGWLSYVAFDAQERAEELEAEIAAHDDREALLTQFGLSTEAVRRFEVAGIDADPERYLIEDLKQRREWLADQAARLKEPLEVDAERSAVLSDRWVWATIDTETGGGSALLAYELSESGELTWELLAYASEYK</sequence>
<dbReference type="KEGG" id="hha:Hhal_0455"/>
<feature type="transmembrane region" description="Helical" evidence="1">
    <location>
        <begin position="21"/>
        <end position="42"/>
    </location>
</feature>
<dbReference type="EMBL" id="CP000544">
    <property type="protein sequence ID" value="ABM61243.1"/>
    <property type="molecule type" value="Genomic_DNA"/>
</dbReference>
<dbReference type="AlphaFoldDB" id="A1WU81"/>
<dbReference type="Proteomes" id="UP000000647">
    <property type="component" value="Chromosome"/>
</dbReference>
<reference evidence="2 3" key="2">
    <citation type="journal article" date="2013" name="Stand. Genomic Sci.">
        <title>Complete genome sequence of Halorhodospira halophila SL1.</title>
        <authorList>
            <person name="Challacombe J.F."/>
            <person name="Majid S."/>
            <person name="Deole R."/>
            <person name="Brettin T.S."/>
            <person name="Bruce D."/>
            <person name="Delano S.F."/>
            <person name="Detter J.C."/>
            <person name="Gleasner C.D."/>
            <person name="Han C.S."/>
            <person name="Misra M."/>
            <person name="Reitenga K.G."/>
            <person name="Mikhailova N."/>
            <person name="Woyke T."/>
            <person name="Pitluck S."/>
            <person name="Nolan M."/>
            <person name="Land M.L."/>
            <person name="Saunders E."/>
            <person name="Tapia R."/>
            <person name="Lapidus A."/>
            <person name="Ivanova N."/>
            <person name="Hoff W.D."/>
        </authorList>
    </citation>
    <scope>NUCLEOTIDE SEQUENCE [LARGE SCALE GENOMIC DNA]</scope>
    <source>
        <strain evidence="3">DSM 244 / SL1</strain>
    </source>
</reference>
<dbReference type="OrthoDB" id="9855900at2"/>
<keyword evidence="1" id="KW-1133">Transmembrane helix</keyword>
<dbReference type="STRING" id="349124.Hhal_0455"/>
<evidence type="ECO:0000313" key="2">
    <source>
        <dbReference type="EMBL" id="ABM61243.1"/>
    </source>
</evidence>
<dbReference type="HOGENOM" id="CLU_1608552_0_0_6"/>
<accession>A1WU81</accession>
<protein>
    <submittedName>
        <fullName evidence="2">Uncharacterized protein</fullName>
    </submittedName>
</protein>
<evidence type="ECO:0000313" key="3">
    <source>
        <dbReference type="Proteomes" id="UP000000647"/>
    </source>
</evidence>
<organism evidence="2 3">
    <name type="scientific">Halorhodospira halophila (strain DSM 244 / SL1)</name>
    <name type="common">Ectothiorhodospira halophila (strain DSM 244 / SL1)</name>
    <dbReference type="NCBI Taxonomy" id="349124"/>
    <lineage>
        <taxon>Bacteria</taxon>
        <taxon>Pseudomonadati</taxon>
        <taxon>Pseudomonadota</taxon>
        <taxon>Gammaproteobacteria</taxon>
        <taxon>Chromatiales</taxon>
        <taxon>Ectothiorhodospiraceae</taxon>
        <taxon>Halorhodospira</taxon>
    </lineage>
</organism>
<gene>
    <name evidence="2" type="ordered locus">Hhal_0455</name>
</gene>
<keyword evidence="3" id="KW-1185">Reference proteome</keyword>
<reference evidence="3" key="1">
    <citation type="submission" date="2006-12" db="EMBL/GenBank/DDBJ databases">
        <title>Complete sequence of Halorhodospira halophila SL1.</title>
        <authorList>
            <consortium name="US DOE Joint Genome Institute"/>
            <person name="Copeland A."/>
            <person name="Lucas S."/>
            <person name="Lapidus A."/>
            <person name="Barry K."/>
            <person name="Detter J.C."/>
            <person name="Glavina del Rio T."/>
            <person name="Hammon N."/>
            <person name="Israni S."/>
            <person name="Dalin E."/>
            <person name="Tice H."/>
            <person name="Pitluck S."/>
            <person name="Saunders E."/>
            <person name="Brettin T."/>
            <person name="Bruce D."/>
            <person name="Han C."/>
            <person name="Tapia R."/>
            <person name="Schmutz J."/>
            <person name="Larimer F."/>
            <person name="Land M."/>
            <person name="Hauser L."/>
            <person name="Kyrpides N."/>
            <person name="Mikhailova N."/>
            <person name="Hoff W."/>
            <person name="Richardson P."/>
        </authorList>
    </citation>
    <scope>NUCLEOTIDE SEQUENCE [LARGE SCALE GENOMIC DNA]</scope>
    <source>
        <strain evidence="3">DSM 244 / SL1</strain>
    </source>
</reference>
<name>A1WU81_HALHL</name>
<keyword evidence="1" id="KW-0472">Membrane</keyword>
<keyword evidence="1" id="KW-0812">Transmembrane</keyword>
<proteinExistence type="predicted"/>
<evidence type="ECO:0000256" key="1">
    <source>
        <dbReference type="SAM" id="Phobius"/>
    </source>
</evidence>
<dbReference type="RefSeq" id="WP_011813266.1">
    <property type="nucleotide sequence ID" value="NC_008789.1"/>
</dbReference>